<sequence length="151" mass="17426">MTKITNLEASFEQYKAEQAAILVDANQHRSLLQEIVDKNKVESDQQFAEIMGVLKNPIASNHRSDQHHYTTALSRRDHHSTTVYQAERFFDIQGLFTTGKRLRAAMMCLEGPALSCSLWLLKYILEYYLDILKKRCHQWQDIGGMDAGHNK</sequence>
<dbReference type="EMBL" id="BQNB010016872">
    <property type="protein sequence ID" value="GJT56733.1"/>
    <property type="molecule type" value="Genomic_DNA"/>
</dbReference>
<dbReference type="Proteomes" id="UP001151760">
    <property type="component" value="Unassembled WGS sequence"/>
</dbReference>
<organism evidence="1 2">
    <name type="scientific">Tanacetum coccineum</name>
    <dbReference type="NCBI Taxonomy" id="301880"/>
    <lineage>
        <taxon>Eukaryota</taxon>
        <taxon>Viridiplantae</taxon>
        <taxon>Streptophyta</taxon>
        <taxon>Embryophyta</taxon>
        <taxon>Tracheophyta</taxon>
        <taxon>Spermatophyta</taxon>
        <taxon>Magnoliopsida</taxon>
        <taxon>eudicotyledons</taxon>
        <taxon>Gunneridae</taxon>
        <taxon>Pentapetalae</taxon>
        <taxon>asterids</taxon>
        <taxon>campanulids</taxon>
        <taxon>Asterales</taxon>
        <taxon>Asteraceae</taxon>
        <taxon>Asteroideae</taxon>
        <taxon>Anthemideae</taxon>
        <taxon>Anthemidinae</taxon>
        <taxon>Tanacetum</taxon>
    </lineage>
</organism>
<protein>
    <submittedName>
        <fullName evidence="1">Uncharacterized protein</fullName>
    </submittedName>
</protein>
<evidence type="ECO:0000313" key="2">
    <source>
        <dbReference type="Proteomes" id="UP001151760"/>
    </source>
</evidence>
<reference evidence="1" key="2">
    <citation type="submission" date="2022-01" db="EMBL/GenBank/DDBJ databases">
        <authorList>
            <person name="Yamashiro T."/>
            <person name="Shiraishi A."/>
            <person name="Satake H."/>
            <person name="Nakayama K."/>
        </authorList>
    </citation>
    <scope>NUCLEOTIDE SEQUENCE</scope>
</reference>
<gene>
    <name evidence="1" type="ORF">Tco_0991787</name>
</gene>
<name>A0ABQ5F104_9ASTR</name>
<proteinExistence type="predicted"/>
<reference evidence="1" key="1">
    <citation type="journal article" date="2022" name="Int. J. Mol. Sci.">
        <title>Draft Genome of Tanacetum Coccineum: Genomic Comparison of Closely Related Tanacetum-Family Plants.</title>
        <authorList>
            <person name="Yamashiro T."/>
            <person name="Shiraishi A."/>
            <person name="Nakayama K."/>
            <person name="Satake H."/>
        </authorList>
    </citation>
    <scope>NUCLEOTIDE SEQUENCE</scope>
</reference>
<keyword evidence="2" id="KW-1185">Reference proteome</keyword>
<evidence type="ECO:0000313" key="1">
    <source>
        <dbReference type="EMBL" id="GJT56733.1"/>
    </source>
</evidence>
<accession>A0ABQ5F104</accession>
<comment type="caution">
    <text evidence="1">The sequence shown here is derived from an EMBL/GenBank/DDBJ whole genome shotgun (WGS) entry which is preliminary data.</text>
</comment>